<name>A0A9X3LPX9_9CORY</name>
<reference evidence="3" key="1">
    <citation type="submission" date="2022-02" db="EMBL/GenBank/DDBJ databases">
        <title>Corynebacterium sp. from urogenital microbiome.</title>
        <authorList>
            <person name="Cappelli E.A."/>
            <person name="Ribeiro T.G."/>
            <person name="Peixe L."/>
        </authorList>
    </citation>
    <scope>NUCLEOTIDE SEQUENCE</scope>
    <source>
        <strain evidence="3">C8Ua_174</strain>
    </source>
</reference>
<evidence type="ECO:0000313" key="3">
    <source>
        <dbReference type="EMBL" id="MCZ9290048.1"/>
    </source>
</evidence>
<sequence length="266" mass="28395">MAAASSPSPATFPARGAEVTLTTEEIRVTRSPLASSLYPDVARPADELIGWYKQAPEGCSPGYIQLLFDAERPRVNFSPSQAEEFAALDLQLTNLQAGYPLEAGAGSAGADTAGTAGSAGTEGTENTEISAAEWVSSAEYAGGGNEGASPKKTPKKQQQRSPAPWAKVATPDEVPETNEEADIDGPIYGQTVCVTGDVEPYDKGEVWDMIASRGGVVAKNVTKKTTMLIVGEWHSMTSKEKRARELQDKGQELQIIEFQEFLQLIK</sequence>
<gene>
    <name evidence="3" type="ORF">L8V00_07505</name>
</gene>
<feature type="region of interest" description="Disordered" evidence="1">
    <location>
        <begin position="105"/>
        <end position="126"/>
    </location>
</feature>
<dbReference type="InterPro" id="IPR036420">
    <property type="entry name" value="BRCT_dom_sf"/>
</dbReference>
<evidence type="ECO:0000259" key="2">
    <source>
        <dbReference type="PROSITE" id="PS50172"/>
    </source>
</evidence>
<dbReference type="EMBL" id="JAKMUT010000006">
    <property type="protein sequence ID" value="MCZ9290048.1"/>
    <property type="molecule type" value="Genomic_DNA"/>
</dbReference>
<dbReference type="SUPFAM" id="SSF52113">
    <property type="entry name" value="BRCT domain"/>
    <property type="match status" value="1"/>
</dbReference>
<dbReference type="InterPro" id="IPR001357">
    <property type="entry name" value="BRCT_dom"/>
</dbReference>
<dbReference type="Gene3D" id="3.40.50.10190">
    <property type="entry name" value="BRCT domain"/>
    <property type="match status" value="1"/>
</dbReference>
<protein>
    <submittedName>
        <fullName evidence="3">BRCT domain-containing protein</fullName>
    </submittedName>
</protein>
<dbReference type="RefSeq" id="WP_269944660.1">
    <property type="nucleotide sequence ID" value="NZ_JAKMUT010000006.1"/>
</dbReference>
<accession>A0A9X3LPX9</accession>
<feature type="compositionally biased region" description="Acidic residues" evidence="1">
    <location>
        <begin position="173"/>
        <end position="183"/>
    </location>
</feature>
<keyword evidence="4" id="KW-1185">Reference proteome</keyword>
<evidence type="ECO:0000256" key="1">
    <source>
        <dbReference type="SAM" id="MobiDB-lite"/>
    </source>
</evidence>
<evidence type="ECO:0000313" key="4">
    <source>
        <dbReference type="Proteomes" id="UP001146469"/>
    </source>
</evidence>
<dbReference type="Proteomes" id="UP001146469">
    <property type="component" value="Unassembled WGS sequence"/>
</dbReference>
<feature type="region of interest" description="Disordered" evidence="1">
    <location>
        <begin position="140"/>
        <end position="184"/>
    </location>
</feature>
<dbReference type="AlphaFoldDB" id="A0A9X3LPX9"/>
<organism evidence="3 4">
    <name type="scientific">Corynebacterium evansiae</name>
    <dbReference type="NCBI Taxonomy" id="2913499"/>
    <lineage>
        <taxon>Bacteria</taxon>
        <taxon>Bacillati</taxon>
        <taxon>Actinomycetota</taxon>
        <taxon>Actinomycetes</taxon>
        <taxon>Mycobacteriales</taxon>
        <taxon>Corynebacteriaceae</taxon>
        <taxon>Corynebacterium</taxon>
    </lineage>
</organism>
<dbReference type="CDD" id="cd17748">
    <property type="entry name" value="BRCT_DNA_ligase_like"/>
    <property type="match status" value="1"/>
</dbReference>
<comment type="caution">
    <text evidence="3">The sequence shown here is derived from an EMBL/GenBank/DDBJ whole genome shotgun (WGS) entry which is preliminary data.</text>
</comment>
<dbReference type="PROSITE" id="PS50172">
    <property type="entry name" value="BRCT"/>
    <property type="match status" value="1"/>
</dbReference>
<proteinExistence type="predicted"/>
<feature type="domain" description="BRCT" evidence="2">
    <location>
        <begin position="182"/>
        <end position="266"/>
    </location>
</feature>